<proteinExistence type="predicted"/>
<reference evidence="1 2" key="1">
    <citation type="submission" date="2016-07" db="EMBL/GenBank/DDBJ databases">
        <title>Comparative genomics of the entomopathogenic fungus Beauveria bassiana.</title>
        <authorList>
            <person name="Valero Jimenez C.A."/>
            <person name="Zwaan B.J."/>
            <person name="Van Kan J.A."/>
            <person name="Takken W."/>
            <person name="Debets A.J."/>
            <person name="Schoustra S.E."/>
            <person name="Koenraadt C.J."/>
        </authorList>
    </citation>
    <scope>NUCLEOTIDE SEQUENCE [LARGE SCALE GENOMIC DNA]</scope>
    <source>
        <strain evidence="1 2">ARSEF 8028</strain>
    </source>
</reference>
<gene>
    <name evidence="1" type="ORF">BB8028_0003g00220</name>
</gene>
<name>A0A2S7Y5D9_BEABA</name>
<comment type="caution">
    <text evidence="1">The sequence shown here is derived from an EMBL/GenBank/DDBJ whole genome shotgun (WGS) entry which is preliminary data.</text>
</comment>
<dbReference type="EMBL" id="JRHA01000003">
    <property type="protein sequence ID" value="PQK11396.1"/>
    <property type="molecule type" value="Genomic_DNA"/>
</dbReference>
<evidence type="ECO:0000313" key="1">
    <source>
        <dbReference type="EMBL" id="PQK11396.1"/>
    </source>
</evidence>
<evidence type="ECO:0000313" key="2">
    <source>
        <dbReference type="Proteomes" id="UP000237441"/>
    </source>
</evidence>
<dbReference type="AlphaFoldDB" id="A0A2S7Y5D9"/>
<organism evidence="1 2">
    <name type="scientific">Beauveria bassiana</name>
    <name type="common">White muscardine disease fungus</name>
    <name type="synonym">Tritirachium shiotae</name>
    <dbReference type="NCBI Taxonomy" id="176275"/>
    <lineage>
        <taxon>Eukaryota</taxon>
        <taxon>Fungi</taxon>
        <taxon>Dikarya</taxon>
        <taxon>Ascomycota</taxon>
        <taxon>Pezizomycotina</taxon>
        <taxon>Sordariomycetes</taxon>
        <taxon>Hypocreomycetidae</taxon>
        <taxon>Hypocreales</taxon>
        <taxon>Cordycipitaceae</taxon>
        <taxon>Beauveria</taxon>
    </lineage>
</organism>
<accession>A0A2S7Y5D9</accession>
<dbReference type="Proteomes" id="UP000237441">
    <property type="component" value="Unassembled WGS sequence"/>
</dbReference>
<protein>
    <submittedName>
        <fullName evidence="1">Uncharacterized protein</fullName>
    </submittedName>
</protein>
<sequence>MSISRSLLPRALWLRNARQTMSSQPANAKPPLLRVAVTFRVSRKFRTEYSIRQRRLAMAMAMAMTSSIHPSQVSLGSGRSAPMP</sequence>